<feature type="transmembrane region" description="Helical" evidence="2">
    <location>
        <begin position="64"/>
        <end position="85"/>
    </location>
</feature>
<name>A0A2G9YV34_9BACT</name>
<evidence type="ECO:0000256" key="1">
    <source>
        <dbReference type="SAM" id="MobiDB-lite"/>
    </source>
</evidence>
<accession>A0A2G9YV34</accession>
<evidence type="ECO:0000313" key="3">
    <source>
        <dbReference type="EMBL" id="PIP22603.1"/>
    </source>
</evidence>
<organism evidence="3 4">
    <name type="scientific">Candidatus Nealsonbacteria bacterium CG23_combo_of_CG06-09_8_20_14_all_39_17</name>
    <dbReference type="NCBI Taxonomy" id="1974722"/>
    <lineage>
        <taxon>Bacteria</taxon>
        <taxon>Candidatus Nealsoniibacteriota</taxon>
    </lineage>
</organism>
<sequence>MIEEKKTIESRIDNFIKGIGEEDKREKTDESEAPAEGEQDSNEDINKYYQELEEAPAKLTDIDFLLVFFFAILVDGLDIFEIFDVTVLPKLALIALDIITGLIIGGWIYLKTKKHTQGKKTFIDKVAKKSKRVAEVLAKQMAKRETKMTIVRTLSTFVGEAIPFLGMIPFWTICVFETTRKKTFLQKLRDLF</sequence>
<proteinExistence type="predicted"/>
<reference evidence="3 4" key="1">
    <citation type="submission" date="2017-09" db="EMBL/GenBank/DDBJ databases">
        <title>Depth-based differentiation of microbial function through sediment-hosted aquifers and enrichment of novel symbionts in the deep terrestrial subsurface.</title>
        <authorList>
            <person name="Probst A.J."/>
            <person name="Ladd B."/>
            <person name="Jarett J.K."/>
            <person name="Geller-Mcgrath D.E."/>
            <person name="Sieber C.M."/>
            <person name="Emerson J.B."/>
            <person name="Anantharaman K."/>
            <person name="Thomas B.C."/>
            <person name="Malmstrom R."/>
            <person name="Stieglmeier M."/>
            <person name="Klingl A."/>
            <person name="Woyke T."/>
            <person name="Ryan C.M."/>
            <person name="Banfield J.F."/>
        </authorList>
    </citation>
    <scope>NUCLEOTIDE SEQUENCE [LARGE SCALE GENOMIC DNA]</scope>
    <source>
        <strain evidence="3">CG23_combo_of_CG06-09_8_20_14_all_39_17</strain>
    </source>
</reference>
<keyword evidence="2" id="KW-0812">Transmembrane</keyword>
<keyword evidence="2" id="KW-1133">Transmembrane helix</keyword>
<evidence type="ECO:0000313" key="4">
    <source>
        <dbReference type="Proteomes" id="UP000229976"/>
    </source>
</evidence>
<dbReference type="Proteomes" id="UP000229976">
    <property type="component" value="Unassembled WGS sequence"/>
</dbReference>
<gene>
    <name evidence="3" type="ORF">COX37_03105</name>
</gene>
<keyword evidence="2" id="KW-0472">Membrane</keyword>
<protein>
    <submittedName>
        <fullName evidence="3">Uncharacterized protein</fullName>
    </submittedName>
</protein>
<dbReference type="AlphaFoldDB" id="A0A2G9YV34"/>
<feature type="transmembrane region" description="Helical" evidence="2">
    <location>
        <begin position="91"/>
        <end position="110"/>
    </location>
</feature>
<feature type="region of interest" description="Disordered" evidence="1">
    <location>
        <begin position="17"/>
        <end position="43"/>
    </location>
</feature>
<dbReference type="EMBL" id="PCRO01000037">
    <property type="protein sequence ID" value="PIP22603.1"/>
    <property type="molecule type" value="Genomic_DNA"/>
</dbReference>
<evidence type="ECO:0000256" key="2">
    <source>
        <dbReference type="SAM" id="Phobius"/>
    </source>
</evidence>
<feature type="compositionally biased region" description="Acidic residues" evidence="1">
    <location>
        <begin position="31"/>
        <end position="43"/>
    </location>
</feature>
<feature type="compositionally biased region" description="Basic and acidic residues" evidence="1">
    <location>
        <begin position="17"/>
        <end position="30"/>
    </location>
</feature>
<comment type="caution">
    <text evidence="3">The sequence shown here is derived from an EMBL/GenBank/DDBJ whole genome shotgun (WGS) entry which is preliminary data.</text>
</comment>
<feature type="transmembrane region" description="Helical" evidence="2">
    <location>
        <begin position="149"/>
        <end position="171"/>
    </location>
</feature>